<protein>
    <recommendedName>
        <fullName evidence="1">Sorting nexin/Vps5-like C-terminal domain-containing protein</fullName>
    </recommendedName>
</protein>
<dbReference type="InterPro" id="IPR027267">
    <property type="entry name" value="AH/BAR_dom_sf"/>
</dbReference>
<evidence type="ECO:0000313" key="3">
    <source>
        <dbReference type="Proteomes" id="UP000815325"/>
    </source>
</evidence>
<evidence type="ECO:0000313" key="2">
    <source>
        <dbReference type="EMBL" id="KAF5831188.1"/>
    </source>
</evidence>
<comment type="caution">
    <text evidence="2">The sequence shown here is derived from an EMBL/GenBank/DDBJ whole genome shotgun (WGS) entry which is preliminary data.</text>
</comment>
<dbReference type="Pfam" id="PF09325">
    <property type="entry name" value="Vps5"/>
    <property type="match status" value="1"/>
</dbReference>
<feature type="domain" description="Sorting nexin/Vps5-like C-terminal" evidence="1">
    <location>
        <begin position="32"/>
        <end position="211"/>
    </location>
</feature>
<gene>
    <name evidence="2" type="ORF">DUNSADRAFT_13465</name>
</gene>
<dbReference type="InterPro" id="IPR015404">
    <property type="entry name" value="Vps5_C"/>
</dbReference>
<name>A0ABQ7G997_DUNSA</name>
<evidence type="ECO:0000259" key="1">
    <source>
        <dbReference type="Pfam" id="PF09325"/>
    </source>
</evidence>
<dbReference type="PANTHER" id="PTHR46757">
    <property type="entry name" value="SORTING NEXIN-RELATED"/>
    <property type="match status" value="1"/>
</dbReference>
<dbReference type="InterPro" id="IPR044279">
    <property type="entry name" value="SNX2A/B"/>
</dbReference>
<keyword evidence="3" id="KW-1185">Reference proteome</keyword>
<reference evidence="2" key="1">
    <citation type="submission" date="2017-08" db="EMBL/GenBank/DDBJ databases">
        <authorList>
            <person name="Polle J.E."/>
            <person name="Barry K."/>
            <person name="Cushman J."/>
            <person name="Schmutz J."/>
            <person name="Tran D."/>
            <person name="Hathwaick L.T."/>
            <person name="Yim W.C."/>
            <person name="Jenkins J."/>
            <person name="Mckie-Krisberg Z.M."/>
            <person name="Prochnik S."/>
            <person name="Lindquist E."/>
            <person name="Dockter R.B."/>
            <person name="Adam C."/>
            <person name="Molina H."/>
            <person name="Bunkerborg J."/>
            <person name="Jin E."/>
            <person name="Buchheim M."/>
            <person name="Magnuson J."/>
        </authorList>
    </citation>
    <scope>NUCLEOTIDE SEQUENCE</scope>
    <source>
        <strain evidence="2">CCAP 19/18</strain>
    </source>
</reference>
<dbReference type="Proteomes" id="UP000815325">
    <property type="component" value="Unassembled WGS sequence"/>
</dbReference>
<dbReference type="PANTHER" id="PTHR46757:SF2">
    <property type="entry name" value="OS05G0346100 PROTEIN"/>
    <property type="match status" value="1"/>
</dbReference>
<accession>A0ABQ7G997</accession>
<proteinExistence type="predicted"/>
<sequence>MAGFDNMVNWMSKVAQQPPKPKREMSGEELQLRQAGESLKELHTMLSASSEVARALCGRYEDISSELSKLGRDFSTLARFDETMMTKVTLHDYATLLPEALAALDARESALAHTWELEDDLVFKQHQLAQLNSEPGHDEKKARLSNGIKHLEAQIKASHDRYLLLQQRNQAELRRVNLEREGDFRRMLLQYAKCQASLVQQSADLWADLVQSLE</sequence>
<dbReference type="Gene3D" id="1.20.1270.60">
    <property type="entry name" value="Arfaptin homology (AH) domain/BAR domain"/>
    <property type="match status" value="1"/>
</dbReference>
<organism evidence="2 3">
    <name type="scientific">Dunaliella salina</name>
    <name type="common">Green alga</name>
    <name type="synonym">Protococcus salinus</name>
    <dbReference type="NCBI Taxonomy" id="3046"/>
    <lineage>
        <taxon>Eukaryota</taxon>
        <taxon>Viridiplantae</taxon>
        <taxon>Chlorophyta</taxon>
        <taxon>core chlorophytes</taxon>
        <taxon>Chlorophyceae</taxon>
        <taxon>CS clade</taxon>
        <taxon>Chlamydomonadales</taxon>
        <taxon>Dunaliellaceae</taxon>
        <taxon>Dunaliella</taxon>
    </lineage>
</organism>
<dbReference type="EMBL" id="MU069968">
    <property type="protein sequence ID" value="KAF5831188.1"/>
    <property type="molecule type" value="Genomic_DNA"/>
</dbReference>